<keyword evidence="2" id="KW-0732">Signal</keyword>
<gene>
    <name evidence="3" type="ORF">H8696_05085</name>
</gene>
<keyword evidence="4" id="KW-1185">Reference proteome</keyword>
<dbReference type="InterPro" id="IPR011042">
    <property type="entry name" value="6-blade_b-propeller_TolB-like"/>
</dbReference>
<evidence type="ECO:0000256" key="2">
    <source>
        <dbReference type="SAM" id="SignalP"/>
    </source>
</evidence>
<dbReference type="SUPFAM" id="SSF82171">
    <property type="entry name" value="DPP6 N-terminal domain-like"/>
    <property type="match status" value="1"/>
</dbReference>
<evidence type="ECO:0000256" key="1">
    <source>
        <dbReference type="SAM" id="MobiDB-lite"/>
    </source>
</evidence>
<dbReference type="RefSeq" id="WP_249315437.1">
    <property type="nucleotide sequence ID" value="NZ_JACRSR010000001.1"/>
</dbReference>
<name>A0A926D4J5_9FIRM</name>
<accession>A0A926D4J5</accession>
<dbReference type="AlphaFoldDB" id="A0A926D4J5"/>
<proteinExistence type="predicted"/>
<reference evidence="3" key="1">
    <citation type="submission" date="2020-08" db="EMBL/GenBank/DDBJ databases">
        <title>Genome public.</title>
        <authorList>
            <person name="Liu C."/>
            <person name="Sun Q."/>
        </authorList>
    </citation>
    <scope>NUCLEOTIDE SEQUENCE</scope>
    <source>
        <strain evidence="3">NSJ-53</strain>
    </source>
</reference>
<comment type="caution">
    <text evidence="3">The sequence shown here is derived from an EMBL/GenBank/DDBJ whole genome shotgun (WGS) entry which is preliminary data.</text>
</comment>
<dbReference type="PROSITE" id="PS51257">
    <property type="entry name" value="PROKAR_LIPOPROTEIN"/>
    <property type="match status" value="1"/>
</dbReference>
<feature type="chain" id="PRO_5038657957" evidence="2">
    <location>
        <begin position="21"/>
        <end position="638"/>
    </location>
</feature>
<feature type="region of interest" description="Disordered" evidence="1">
    <location>
        <begin position="506"/>
        <end position="536"/>
    </location>
</feature>
<evidence type="ECO:0000313" key="3">
    <source>
        <dbReference type="EMBL" id="MBC8531222.1"/>
    </source>
</evidence>
<feature type="signal peptide" evidence="2">
    <location>
        <begin position="1"/>
        <end position="20"/>
    </location>
</feature>
<evidence type="ECO:0000313" key="4">
    <source>
        <dbReference type="Proteomes" id="UP000623172"/>
    </source>
</evidence>
<organism evidence="3 4">
    <name type="scientific">Gehongia tenuis</name>
    <dbReference type="NCBI Taxonomy" id="2763655"/>
    <lineage>
        <taxon>Bacteria</taxon>
        <taxon>Bacillati</taxon>
        <taxon>Bacillota</taxon>
        <taxon>Clostridia</taxon>
        <taxon>Christensenellales</taxon>
        <taxon>Christensenellaceae</taxon>
        <taxon>Gehongia</taxon>
    </lineage>
</organism>
<protein>
    <submittedName>
        <fullName evidence="3">PD40 domain-containing protein</fullName>
    </submittedName>
</protein>
<dbReference type="Gene3D" id="2.120.10.30">
    <property type="entry name" value="TolB, C-terminal domain"/>
    <property type="match status" value="1"/>
</dbReference>
<dbReference type="Proteomes" id="UP000623172">
    <property type="component" value="Unassembled WGS sequence"/>
</dbReference>
<sequence>MGKKKLLFLMLAVVLALSLAACGDGSASTFNSAGTTENLDYTSDDVTGGKALEQINLFDLALSQEGGDAVMKLTFVQGSEVGGVTQSAVDDVPAYTISQMPEPNRLLITMEGISWQDYRIPQNLLDYAPILGMFQRVTNVASEKTTLELYINLANAVEYNVSSEANVLTIRLHEKADAEPSQGYYVTLNAFNEYADGRLGEDLGLTPTLCADLNNVTLVSQKFADEAAANEFLASLTEKLSSILPERTPQLMELEAGVLPTYQDDVDVGGLEQRVVAVKDGKELKFPILAVDGKAIAKVPMENAYLVAKPVISENQTDATEELWLYYGDGKSEKFVEDYEFNKVLEAKFSADGKKLAIVEIVDAMNITYIYDKDTKELINVSEEGFGTNTSGMDWSDEGYTLYAITGDEVQQVMKYSLDGETKEFNAVEEQSAEMGALECVRGTLYFSDMMMEKIYSMDPATGERKDYTTGLEFSVSPTNDYMSILRNVDSDDGKNLVNELVIRPVDSTSKVPETGDHGPADTAAPGDDLPTDSAPPVVSSGDELVISHGDLIMSYVWSEDGTKLYYTVDKGSEEGTGQYYYSLYCYTVGEEAPELVMEVSSFEILSAVEENKLLMVSMYNRGGIYVPVTYILDLAAE</sequence>
<dbReference type="EMBL" id="JACRSR010000001">
    <property type="protein sequence ID" value="MBC8531222.1"/>
    <property type="molecule type" value="Genomic_DNA"/>
</dbReference>